<dbReference type="RefSeq" id="XP_016929727.2">
    <property type="nucleotide sequence ID" value="XM_017074238.4"/>
</dbReference>
<keyword evidence="4 5" id="KW-0732">Signal</keyword>
<evidence type="ECO:0000256" key="1">
    <source>
        <dbReference type="ARBA" id="ARBA00004613"/>
    </source>
</evidence>
<sequence>MHLPPGQLKVVLILALLQELQVKPQSDLFQELFEKDLQLCPDCFSGQREQCEEIFQKIAEPSDWSRLLKALSLLVDQRTIYFLELKEDHKETKVVAKRKDINVQKHEAENVVKEFLELEERPGGFHLCRTSLSKPRFVDYLAQRGHASASTWFYMMHYVSPLLMQDLYLLEFPVPQTHASCGLTHFQSYAGRTLVDYAEAEENLRLELSRQLLQLSLKLTFGFSDFRIYLTDFTADNLAYDEDSKKVVLIDLDSLVLVDAASTSGQAQKYEPLPGEGFTFDVSAFCSGQQLDANIYQACLLLRDVLLKTIDNERLQLLLEQCVACQDDLCDMRFQQAYDLIKLLDS</sequence>
<evidence type="ECO:0000256" key="3">
    <source>
        <dbReference type="ARBA" id="ARBA00022525"/>
    </source>
</evidence>
<proteinExistence type="inferred from homology"/>
<feature type="domain" description="FAM69 protein-kinase" evidence="6">
    <location>
        <begin position="161"/>
        <end position="323"/>
    </location>
</feature>
<evidence type="ECO:0000313" key="8">
    <source>
        <dbReference type="RefSeq" id="XP_016929727.2"/>
    </source>
</evidence>
<comment type="subcellular location">
    <subcellularLocation>
        <location evidence="1">Secreted</location>
    </subcellularLocation>
</comment>
<gene>
    <name evidence="8 9" type="primary">LOC108009691</name>
</gene>
<name>A0ABM4TL96_DROSZ</name>
<dbReference type="InterPro" id="IPR022049">
    <property type="entry name" value="FAM69_kinase_dom"/>
</dbReference>
<reference evidence="8 9" key="1">
    <citation type="submission" date="2025-05" db="UniProtKB">
        <authorList>
            <consortium name="RefSeq"/>
        </authorList>
    </citation>
    <scope>IDENTIFICATION</scope>
</reference>
<dbReference type="GeneID" id="108009691"/>
<dbReference type="PANTHER" id="PTHR32073:SF7">
    <property type="entry name" value="GH11358P"/>
    <property type="match status" value="1"/>
</dbReference>
<evidence type="ECO:0000313" key="9">
    <source>
        <dbReference type="RefSeq" id="XP_070850729.1"/>
    </source>
</evidence>
<evidence type="ECO:0000259" key="6">
    <source>
        <dbReference type="Pfam" id="PF12260"/>
    </source>
</evidence>
<comment type="similarity">
    <text evidence="2">Belongs to the DIPK family.</text>
</comment>
<evidence type="ECO:0000313" key="7">
    <source>
        <dbReference type="Proteomes" id="UP001652628"/>
    </source>
</evidence>
<feature type="signal peptide" evidence="5">
    <location>
        <begin position="1"/>
        <end position="22"/>
    </location>
</feature>
<dbReference type="RefSeq" id="XP_070850729.1">
    <property type="nucleotide sequence ID" value="XM_070994628.1"/>
</dbReference>
<feature type="chain" id="PRO_5045027419" description="FAM69 protein-kinase domain-containing protein" evidence="5">
    <location>
        <begin position="23"/>
        <end position="346"/>
    </location>
</feature>
<evidence type="ECO:0000256" key="4">
    <source>
        <dbReference type="ARBA" id="ARBA00022729"/>
    </source>
</evidence>
<evidence type="ECO:0000256" key="2">
    <source>
        <dbReference type="ARBA" id="ARBA00006338"/>
    </source>
</evidence>
<accession>A0ABM4TL96</accession>
<keyword evidence="7" id="KW-1185">Reference proteome</keyword>
<organism evidence="7 9">
    <name type="scientific">Drosophila suzukii</name>
    <name type="common">Spotted-wing drosophila fruit fly</name>
    <dbReference type="NCBI Taxonomy" id="28584"/>
    <lineage>
        <taxon>Eukaryota</taxon>
        <taxon>Metazoa</taxon>
        <taxon>Ecdysozoa</taxon>
        <taxon>Arthropoda</taxon>
        <taxon>Hexapoda</taxon>
        <taxon>Insecta</taxon>
        <taxon>Pterygota</taxon>
        <taxon>Neoptera</taxon>
        <taxon>Endopterygota</taxon>
        <taxon>Diptera</taxon>
        <taxon>Brachycera</taxon>
        <taxon>Muscomorpha</taxon>
        <taxon>Ephydroidea</taxon>
        <taxon>Drosophilidae</taxon>
        <taxon>Drosophila</taxon>
        <taxon>Sophophora</taxon>
    </lineage>
</organism>
<protein>
    <recommendedName>
        <fullName evidence="6">FAM69 protein-kinase domain-containing protein</fullName>
    </recommendedName>
</protein>
<dbReference type="PANTHER" id="PTHR32073">
    <property type="entry name" value="GH11358P"/>
    <property type="match status" value="1"/>
</dbReference>
<dbReference type="Pfam" id="PF12260">
    <property type="entry name" value="PIP49_C"/>
    <property type="match status" value="1"/>
</dbReference>
<evidence type="ECO:0000256" key="5">
    <source>
        <dbReference type="SAM" id="SignalP"/>
    </source>
</evidence>
<dbReference type="InterPro" id="IPR020519">
    <property type="entry name" value="DIPK2A/B"/>
</dbReference>
<dbReference type="Proteomes" id="UP001652628">
    <property type="component" value="Chromosome 2R"/>
</dbReference>
<keyword evidence="3" id="KW-0964">Secreted</keyword>